<organism evidence="1 2">
    <name type="scientific">Stenomitos frigidus AS-A4</name>
    <dbReference type="NCBI Taxonomy" id="2933935"/>
    <lineage>
        <taxon>Bacteria</taxon>
        <taxon>Bacillati</taxon>
        <taxon>Cyanobacteriota</taxon>
        <taxon>Cyanophyceae</taxon>
        <taxon>Leptolyngbyales</taxon>
        <taxon>Leptolyngbyaceae</taxon>
        <taxon>Stenomitos</taxon>
    </lineage>
</organism>
<evidence type="ECO:0000313" key="2">
    <source>
        <dbReference type="Proteomes" id="UP001476950"/>
    </source>
</evidence>
<proteinExistence type="predicted"/>
<gene>
    <name evidence="1" type="ORF">NDI38_03185</name>
</gene>
<keyword evidence="2" id="KW-1185">Reference proteome</keyword>
<dbReference type="RefSeq" id="WP_190450387.1">
    <property type="nucleotide sequence ID" value="NZ_JAMPLM010000002.1"/>
</dbReference>
<sequence length="116" mass="12833">MERNAWLLPKLFNDIGIAANRLAVSINAEAFFAQLHLKRTIFVGAFTNLSLMRGASSYALLLALSIALKKLREVDWAVVLLLIASFPEGNRDKALLKARAERTKPFHSHSLATESA</sequence>
<name>A0ABV0KE06_9CYAN</name>
<comment type="caution">
    <text evidence="1">The sequence shown here is derived from an EMBL/GenBank/DDBJ whole genome shotgun (WGS) entry which is preliminary data.</text>
</comment>
<evidence type="ECO:0000313" key="1">
    <source>
        <dbReference type="EMBL" id="MEP1057425.1"/>
    </source>
</evidence>
<protein>
    <submittedName>
        <fullName evidence="1">Uncharacterized protein</fullName>
    </submittedName>
</protein>
<dbReference type="Proteomes" id="UP001476950">
    <property type="component" value="Unassembled WGS sequence"/>
</dbReference>
<accession>A0ABV0KE06</accession>
<reference evidence="1 2" key="1">
    <citation type="submission" date="2022-04" db="EMBL/GenBank/DDBJ databases">
        <title>Positive selection, recombination, and allopatry shape intraspecific diversity of widespread and dominant cyanobacteria.</title>
        <authorList>
            <person name="Wei J."/>
            <person name="Shu W."/>
            <person name="Hu C."/>
        </authorList>
    </citation>
    <scope>NUCLEOTIDE SEQUENCE [LARGE SCALE GENOMIC DNA]</scope>
    <source>
        <strain evidence="1 2">AS-A4</strain>
    </source>
</reference>
<dbReference type="EMBL" id="JAMPLM010000002">
    <property type="protein sequence ID" value="MEP1057425.1"/>
    <property type="molecule type" value="Genomic_DNA"/>
</dbReference>